<reference evidence="1 2" key="1">
    <citation type="submission" date="2015-10" db="EMBL/GenBank/DDBJ databases">
        <title>Draft genome sequence of pyrrolomycin-producing Streptomyces vitaminophilus.</title>
        <authorList>
            <person name="Graham D.E."/>
            <person name="Mahan K.M."/>
            <person name="Klingeman D.M."/>
            <person name="Hettich R.L."/>
            <person name="Parry R.J."/>
        </authorList>
    </citation>
    <scope>NUCLEOTIDE SEQUENCE [LARGE SCALE GENOMIC DNA]</scope>
    <source>
        <strain evidence="1 2">ATCC 31673</strain>
    </source>
</reference>
<dbReference type="STRING" id="76728.AQ490_13875"/>
<evidence type="ECO:0000313" key="2">
    <source>
        <dbReference type="Proteomes" id="UP000050867"/>
    </source>
</evidence>
<gene>
    <name evidence="1" type="ORF">AQ490_13875</name>
</gene>
<dbReference type="EMBL" id="LLZU01000005">
    <property type="protein sequence ID" value="KRV50712.1"/>
    <property type="molecule type" value="Genomic_DNA"/>
</dbReference>
<dbReference type="SUPFAM" id="SSF51182">
    <property type="entry name" value="RmlC-like cupins"/>
    <property type="match status" value="1"/>
</dbReference>
<evidence type="ECO:0008006" key="3">
    <source>
        <dbReference type="Google" id="ProtNLM"/>
    </source>
</evidence>
<dbReference type="Proteomes" id="UP000050867">
    <property type="component" value="Unassembled WGS sequence"/>
</dbReference>
<proteinExistence type="predicted"/>
<keyword evidence="2" id="KW-1185">Reference proteome</keyword>
<sequence>MGHDSYFDPPLAATVVAEGFARWSPELRKEFDTNAHNGQIGQLLVKETDLLRIWETHLRPGERVPVHRHVLDYSWIALTGGRVRQHTSDGTTREITLVRGQDLHFHLSRGQYHLYDVKNIGDELLSFLTVEIKGGENEPLDL</sequence>
<accession>A0A0T6LXG1</accession>
<evidence type="ECO:0000313" key="1">
    <source>
        <dbReference type="EMBL" id="KRV50712.1"/>
    </source>
</evidence>
<protein>
    <recommendedName>
        <fullName evidence="3">Cupin domain-containing protein</fullName>
    </recommendedName>
</protein>
<comment type="caution">
    <text evidence="1">The sequence shown here is derived from an EMBL/GenBank/DDBJ whole genome shotgun (WGS) entry which is preliminary data.</text>
</comment>
<dbReference type="Gene3D" id="2.60.120.10">
    <property type="entry name" value="Jelly Rolls"/>
    <property type="match status" value="1"/>
</dbReference>
<dbReference type="InterPro" id="IPR011051">
    <property type="entry name" value="RmlC_Cupin_sf"/>
</dbReference>
<dbReference type="eggNOG" id="COG1917">
    <property type="taxonomic scope" value="Bacteria"/>
</dbReference>
<dbReference type="OrthoDB" id="7060081at2"/>
<name>A0A0T6LXG1_WENVI</name>
<dbReference type="InterPro" id="IPR014710">
    <property type="entry name" value="RmlC-like_jellyroll"/>
</dbReference>
<organism evidence="1 2">
    <name type="scientific">Wenjunlia vitaminophila</name>
    <name type="common">Streptomyces vitaminophilus</name>
    <dbReference type="NCBI Taxonomy" id="76728"/>
    <lineage>
        <taxon>Bacteria</taxon>
        <taxon>Bacillati</taxon>
        <taxon>Actinomycetota</taxon>
        <taxon>Actinomycetes</taxon>
        <taxon>Kitasatosporales</taxon>
        <taxon>Streptomycetaceae</taxon>
        <taxon>Wenjunlia</taxon>
    </lineage>
</organism>
<dbReference type="AlphaFoldDB" id="A0A0T6LXG1"/>